<evidence type="ECO:0000256" key="3">
    <source>
        <dbReference type="SAM" id="Phobius"/>
    </source>
</evidence>
<dbReference type="Gene3D" id="3.90.1310.10">
    <property type="entry name" value="Penicillin-binding protein 2a (Domain 2)"/>
    <property type="match status" value="1"/>
</dbReference>
<dbReference type="SUPFAM" id="SSF56519">
    <property type="entry name" value="Penicillin binding protein dimerisation domain"/>
    <property type="match status" value="1"/>
</dbReference>
<accession>A0A1F6MHL1</accession>
<comment type="subcellular location">
    <subcellularLocation>
        <location evidence="1">Membrane</location>
    </subcellularLocation>
</comment>
<evidence type="ECO:0000259" key="5">
    <source>
        <dbReference type="Pfam" id="PF03717"/>
    </source>
</evidence>
<dbReference type="InterPro" id="IPR005311">
    <property type="entry name" value="PBP_dimer"/>
</dbReference>
<gene>
    <name evidence="6" type="ORF">A3C90_04325</name>
</gene>
<dbReference type="EMBL" id="MFQE01000038">
    <property type="protein sequence ID" value="OGH71028.1"/>
    <property type="molecule type" value="Genomic_DNA"/>
</dbReference>
<dbReference type="InterPro" id="IPR012338">
    <property type="entry name" value="Beta-lactam/transpept-like"/>
</dbReference>
<dbReference type="AlphaFoldDB" id="A0A1F6MHL1"/>
<dbReference type="Proteomes" id="UP000177457">
    <property type="component" value="Unassembled WGS sequence"/>
</dbReference>
<keyword evidence="3" id="KW-0812">Transmembrane</keyword>
<evidence type="ECO:0000313" key="7">
    <source>
        <dbReference type="Proteomes" id="UP000177457"/>
    </source>
</evidence>
<keyword evidence="2 3" id="KW-0472">Membrane</keyword>
<dbReference type="PANTHER" id="PTHR30627:SF1">
    <property type="entry name" value="PEPTIDOGLYCAN D,D-TRANSPEPTIDASE FTSI"/>
    <property type="match status" value="1"/>
</dbReference>
<feature type="transmembrane region" description="Helical" evidence="3">
    <location>
        <begin position="21"/>
        <end position="45"/>
    </location>
</feature>
<dbReference type="Pfam" id="PF00905">
    <property type="entry name" value="Transpeptidase"/>
    <property type="match status" value="1"/>
</dbReference>
<dbReference type="PANTHER" id="PTHR30627">
    <property type="entry name" value="PEPTIDOGLYCAN D,D-TRANSPEPTIDASE"/>
    <property type="match status" value="1"/>
</dbReference>
<dbReference type="GO" id="GO:0008658">
    <property type="term" value="F:penicillin binding"/>
    <property type="evidence" value="ECO:0007669"/>
    <property type="project" value="InterPro"/>
</dbReference>
<reference evidence="6 7" key="1">
    <citation type="journal article" date="2016" name="Nat. Commun.">
        <title>Thousands of microbial genomes shed light on interconnected biogeochemical processes in an aquifer system.</title>
        <authorList>
            <person name="Anantharaman K."/>
            <person name="Brown C.T."/>
            <person name="Hug L.A."/>
            <person name="Sharon I."/>
            <person name="Castelle C.J."/>
            <person name="Probst A.J."/>
            <person name="Thomas B.C."/>
            <person name="Singh A."/>
            <person name="Wilkins M.J."/>
            <person name="Karaoz U."/>
            <person name="Brodie E.L."/>
            <person name="Williams K.H."/>
            <person name="Hubbard S.S."/>
            <person name="Banfield J.F."/>
        </authorList>
    </citation>
    <scope>NUCLEOTIDE SEQUENCE [LARGE SCALE GENOMIC DNA]</scope>
</reference>
<evidence type="ECO:0000256" key="1">
    <source>
        <dbReference type="ARBA" id="ARBA00004370"/>
    </source>
</evidence>
<dbReference type="InterPro" id="IPR036138">
    <property type="entry name" value="PBP_dimer_sf"/>
</dbReference>
<dbReference type="InterPro" id="IPR001460">
    <property type="entry name" value="PCN-bd_Tpept"/>
</dbReference>
<evidence type="ECO:0000313" key="6">
    <source>
        <dbReference type="EMBL" id="OGH71028.1"/>
    </source>
</evidence>
<protein>
    <recommendedName>
        <fullName evidence="8">Penicillin-binding protein transpeptidase domain-containing protein</fullName>
    </recommendedName>
</protein>
<evidence type="ECO:0000259" key="4">
    <source>
        <dbReference type="Pfam" id="PF00905"/>
    </source>
</evidence>
<feature type="domain" description="Penicillin-binding protein dimerisation" evidence="5">
    <location>
        <begin position="66"/>
        <end position="221"/>
    </location>
</feature>
<feature type="domain" description="Penicillin-binding protein transpeptidase" evidence="4">
    <location>
        <begin position="269"/>
        <end position="576"/>
    </location>
</feature>
<proteinExistence type="predicted"/>
<dbReference type="Gene3D" id="3.30.450.330">
    <property type="match status" value="1"/>
</dbReference>
<dbReference type="Pfam" id="PF03717">
    <property type="entry name" value="PBP_dimer"/>
    <property type="match status" value="1"/>
</dbReference>
<dbReference type="InterPro" id="IPR050515">
    <property type="entry name" value="Beta-lactam/transpept"/>
</dbReference>
<name>A0A1F6MHL1_9BACT</name>
<comment type="caution">
    <text evidence="6">The sequence shown here is derived from an EMBL/GenBank/DDBJ whole genome shotgun (WGS) entry which is preliminary data.</text>
</comment>
<dbReference type="GO" id="GO:0071555">
    <property type="term" value="P:cell wall organization"/>
    <property type="evidence" value="ECO:0007669"/>
    <property type="project" value="TreeGrafter"/>
</dbReference>
<dbReference type="SUPFAM" id="SSF56601">
    <property type="entry name" value="beta-lactamase/transpeptidase-like"/>
    <property type="match status" value="1"/>
</dbReference>
<sequence>MYRYRAKNNARLRVERPDARLRAAAIAVTCFAVLVVARLFILMILERDFYTALAAGSHDVYAQLFPSRGEVFMQDSRSKEEYPLAINRDYFLVYADTREIMDDETAEDVAEQLSAVFSYDDEKKFALFGRLNTRDDPYEPIETKVDQDAADRLKALKLPGVYFLRKARRFYPEESVAAHVIGFVGKTEDGKDVGRYGVEGYWEKELAGKGGFFEGAKSAAGFWIPLAGRSFEPAEDGADLLLTIDRTLQFTACERLRQAKEEFGAASAALVIMDPKTGAIHAMCGMPDFNPNTYNQVDSIETYNNAAIFIAYEPGSVFKPVAMAAALNEEAVTPETTFEDTGSRDGICSKAIRNADQKKYGVQSMIGVLENSINTGMVFVAEQLGKEKFREYVERFGFGVKEGIALDSESSGTISSLSENEGDRVDCYAATASFGQGITATPLQLAAAYSAIANGGTLVTPRIVEEIRSADGRRERVRPVEVRKVLEKKTAAELTGMLINVVEKGHAQRAKIDGYYIAGKTGTAQIPGPGGYTEETNHTFAGFAPADDPRFVMVVKFEKPARKFAESTAVPVFGDIARFALQYYGIAPGR</sequence>
<evidence type="ECO:0008006" key="8">
    <source>
        <dbReference type="Google" id="ProtNLM"/>
    </source>
</evidence>
<dbReference type="GO" id="GO:0005886">
    <property type="term" value="C:plasma membrane"/>
    <property type="evidence" value="ECO:0007669"/>
    <property type="project" value="TreeGrafter"/>
</dbReference>
<keyword evidence="3" id="KW-1133">Transmembrane helix</keyword>
<evidence type="ECO:0000256" key="2">
    <source>
        <dbReference type="ARBA" id="ARBA00023136"/>
    </source>
</evidence>
<organism evidence="6 7">
    <name type="scientific">Candidatus Magasanikbacteria bacterium RIFCSPHIGHO2_02_FULL_51_14</name>
    <dbReference type="NCBI Taxonomy" id="1798683"/>
    <lineage>
        <taxon>Bacteria</taxon>
        <taxon>Candidatus Magasanikiibacteriota</taxon>
    </lineage>
</organism>
<dbReference type="STRING" id="1798683.A3C90_04325"/>
<dbReference type="Gene3D" id="3.40.710.10">
    <property type="entry name" value="DD-peptidase/beta-lactamase superfamily"/>
    <property type="match status" value="1"/>
</dbReference>